<sequence length="240" mass="27385">MASVAASGNWEPLLNDSSCNMPQDRILNKPFISDVDTDSLYCPSWVTITGVNPQDIAFDFKPNFIMEPTSMTLRKCNFSANFFTDLASKIDTSNVRFLQVFHQIGSDILNISDLFANFPKLTCLSLSNVVLSDTWMHDIFKSQKRPLESLSIAGPVLAELDVCELATFFNKQQQTFSFYLTVNDTVFPSLKKSLARKFLRRKPENASRKLTINKTEVFYLNPKFDHRAVRTMQKQNKKSK</sequence>
<organism evidence="1 2">
    <name type="scientific">Panagrellus redivivus</name>
    <name type="common">Microworm</name>
    <dbReference type="NCBI Taxonomy" id="6233"/>
    <lineage>
        <taxon>Eukaryota</taxon>
        <taxon>Metazoa</taxon>
        <taxon>Ecdysozoa</taxon>
        <taxon>Nematoda</taxon>
        <taxon>Chromadorea</taxon>
        <taxon>Rhabditida</taxon>
        <taxon>Tylenchina</taxon>
        <taxon>Panagrolaimomorpha</taxon>
        <taxon>Panagrolaimoidea</taxon>
        <taxon>Panagrolaimidae</taxon>
        <taxon>Panagrellus</taxon>
    </lineage>
</organism>
<dbReference type="SUPFAM" id="SSF52047">
    <property type="entry name" value="RNI-like"/>
    <property type="match status" value="1"/>
</dbReference>
<dbReference type="Proteomes" id="UP000492821">
    <property type="component" value="Unassembled WGS sequence"/>
</dbReference>
<dbReference type="Gene3D" id="3.80.10.10">
    <property type="entry name" value="Ribonuclease Inhibitor"/>
    <property type="match status" value="1"/>
</dbReference>
<reference evidence="1" key="1">
    <citation type="journal article" date="2013" name="Genetics">
        <title>The draft genome and transcriptome of Panagrellus redivivus are shaped by the harsh demands of a free-living lifestyle.</title>
        <authorList>
            <person name="Srinivasan J."/>
            <person name="Dillman A.R."/>
            <person name="Macchietto M.G."/>
            <person name="Heikkinen L."/>
            <person name="Lakso M."/>
            <person name="Fracchia K.M."/>
            <person name="Antoshechkin I."/>
            <person name="Mortazavi A."/>
            <person name="Wong G."/>
            <person name="Sternberg P.W."/>
        </authorList>
    </citation>
    <scope>NUCLEOTIDE SEQUENCE [LARGE SCALE GENOMIC DNA]</scope>
    <source>
        <strain evidence="1">MT8872</strain>
    </source>
</reference>
<protein>
    <submittedName>
        <fullName evidence="2">F-box domain-containing protein</fullName>
    </submittedName>
</protein>
<dbReference type="AlphaFoldDB" id="A0A7E4UM13"/>
<keyword evidence="1" id="KW-1185">Reference proteome</keyword>
<accession>A0A7E4UM13</accession>
<name>A0A7E4UM13_PANRE</name>
<evidence type="ECO:0000313" key="2">
    <source>
        <dbReference type="WBParaSite" id="Pan_g10380.t1"/>
    </source>
</evidence>
<reference evidence="2" key="2">
    <citation type="submission" date="2020-10" db="UniProtKB">
        <authorList>
            <consortium name="WormBaseParasite"/>
        </authorList>
    </citation>
    <scope>IDENTIFICATION</scope>
</reference>
<proteinExistence type="predicted"/>
<evidence type="ECO:0000313" key="1">
    <source>
        <dbReference type="Proteomes" id="UP000492821"/>
    </source>
</evidence>
<dbReference type="InterPro" id="IPR032675">
    <property type="entry name" value="LRR_dom_sf"/>
</dbReference>
<dbReference type="WBParaSite" id="Pan_g10380.t1">
    <property type="protein sequence ID" value="Pan_g10380.t1"/>
    <property type="gene ID" value="Pan_g10380"/>
</dbReference>